<evidence type="ECO:0000256" key="1">
    <source>
        <dbReference type="SAM" id="Phobius"/>
    </source>
</evidence>
<keyword evidence="1" id="KW-1133">Transmembrane helix</keyword>
<organism evidence="2">
    <name type="scientific">viral metagenome</name>
    <dbReference type="NCBI Taxonomy" id="1070528"/>
    <lineage>
        <taxon>unclassified sequences</taxon>
        <taxon>metagenomes</taxon>
        <taxon>organismal metagenomes</taxon>
    </lineage>
</organism>
<keyword evidence="1" id="KW-0812">Transmembrane</keyword>
<proteinExistence type="predicted"/>
<dbReference type="EMBL" id="MN740620">
    <property type="protein sequence ID" value="QHU36003.1"/>
    <property type="molecule type" value="Genomic_DNA"/>
</dbReference>
<evidence type="ECO:0000313" key="2">
    <source>
        <dbReference type="EMBL" id="QHU36003.1"/>
    </source>
</evidence>
<accession>A0A6C0M0F7</accession>
<dbReference type="AlphaFoldDB" id="A0A6C0M0F7"/>
<reference evidence="2" key="1">
    <citation type="journal article" date="2020" name="Nature">
        <title>Giant virus diversity and host interactions through global metagenomics.</title>
        <authorList>
            <person name="Schulz F."/>
            <person name="Roux S."/>
            <person name="Paez-Espino D."/>
            <person name="Jungbluth S."/>
            <person name="Walsh D.A."/>
            <person name="Denef V.J."/>
            <person name="McMahon K.D."/>
            <person name="Konstantinidis K.T."/>
            <person name="Eloe-Fadrosh E.A."/>
            <person name="Kyrpides N.C."/>
            <person name="Woyke T."/>
        </authorList>
    </citation>
    <scope>NUCLEOTIDE SEQUENCE</scope>
    <source>
        <strain evidence="2">GVMAG-S-1035085-51</strain>
    </source>
</reference>
<protein>
    <submittedName>
        <fullName evidence="2">Uncharacterized protein</fullName>
    </submittedName>
</protein>
<feature type="transmembrane region" description="Helical" evidence="1">
    <location>
        <begin position="7"/>
        <end position="28"/>
    </location>
</feature>
<keyword evidence="1" id="KW-0472">Membrane</keyword>
<sequence>MLYYTPLLFLINVYHAHLLNDTILMMLFSSLTASSILHHAKKHDYYKGKSIVNITDKFLAHITTGYILYDNYLQDLNIWSIFTYTSILYIIFTYYIINFTKKNTILHASIHFVCVLGSNSHLYNKSLNNPVTSFRGMYFNHNC</sequence>
<feature type="transmembrane region" description="Helical" evidence="1">
    <location>
        <begin position="78"/>
        <end position="97"/>
    </location>
</feature>
<name>A0A6C0M0F7_9ZZZZ</name>